<dbReference type="SUPFAM" id="SSF82185">
    <property type="entry name" value="Histone H3 K4-specific methyltransferase SET7/9 N-terminal domain"/>
    <property type="match status" value="2"/>
</dbReference>
<dbReference type="PIRSF" id="PIRSF037274">
    <property type="entry name" value="PIP5K_plant_prd"/>
    <property type="match status" value="1"/>
</dbReference>
<dbReference type="Pfam" id="PF01504">
    <property type="entry name" value="PIP5K"/>
    <property type="match status" value="1"/>
</dbReference>
<reference evidence="8 9" key="1">
    <citation type="journal article" date="2020" name="Mol. Biol. Evol.">
        <title>Distinct Expression and Methylation Patterns for Genes with Different Fates following a Single Whole-Genome Duplication in Flowering Plants.</title>
        <authorList>
            <person name="Shi T."/>
            <person name="Rahmani R.S."/>
            <person name="Gugger P.F."/>
            <person name="Wang M."/>
            <person name="Li H."/>
            <person name="Zhang Y."/>
            <person name="Li Z."/>
            <person name="Wang Q."/>
            <person name="Van de Peer Y."/>
            <person name="Marchal K."/>
            <person name="Chen J."/>
        </authorList>
    </citation>
    <scope>NUCLEOTIDE SEQUENCE [LARGE SCALE GENOMIC DNA]</scope>
    <source>
        <tissue evidence="8">Leaf</tissue>
    </source>
</reference>
<dbReference type="PROSITE" id="PS51455">
    <property type="entry name" value="PIPK"/>
    <property type="match status" value="1"/>
</dbReference>
<evidence type="ECO:0000256" key="6">
    <source>
        <dbReference type="PIRNR" id="PIRNR037274"/>
    </source>
</evidence>
<evidence type="ECO:0000313" key="8">
    <source>
        <dbReference type="EMBL" id="DAD39654.1"/>
    </source>
</evidence>
<gene>
    <name evidence="8" type="ORF">HUJ06_013977</name>
</gene>
<dbReference type="Gene3D" id="2.20.110.10">
    <property type="entry name" value="Histone H3 K4-specific methyltransferase SET7/9 N-terminal domain"/>
    <property type="match status" value="4"/>
</dbReference>
<dbReference type="InterPro" id="IPR017163">
    <property type="entry name" value="PIno-4-P-5_kinase_pln"/>
</dbReference>
<keyword evidence="4 6" id="KW-0418">Kinase</keyword>
<feature type="domain" description="PIPK" evidence="7">
    <location>
        <begin position="343"/>
        <end position="764"/>
    </location>
</feature>
<dbReference type="EC" id="2.7.1.68" evidence="6"/>
<dbReference type="InterPro" id="IPR023610">
    <property type="entry name" value="PInositol-4/5-P-5/4-kinase"/>
</dbReference>
<dbReference type="Gene3D" id="3.30.800.10">
    <property type="entry name" value="Phosphatidylinositol Phosphate Kinase II Beta"/>
    <property type="match status" value="1"/>
</dbReference>
<proteinExistence type="predicted"/>
<organism evidence="8 9">
    <name type="scientific">Nelumbo nucifera</name>
    <name type="common">Sacred lotus</name>
    <dbReference type="NCBI Taxonomy" id="4432"/>
    <lineage>
        <taxon>Eukaryota</taxon>
        <taxon>Viridiplantae</taxon>
        <taxon>Streptophyta</taxon>
        <taxon>Embryophyta</taxon>
        <taxon>Tracheophyta</taxon>
        <taxon>Spermatophyta</taxon>
        <taxon>Magnoliopsida</taxon>
        <taxon>Proteales</taxon>
        <taxon>Nelumbonaceae</taxon>
        <taxon>Nelumbo</taxon>
    </lineage>
</organism>
<evidence type="ECO:0000256" key="4">
    <source>
        <dbReference type="ARBA" id="ARBA00022777"/>
    </source>
</evidence>
<dbReference type="PANTHER" id="PTHR23086:SF25">
    <property type="entry name" value="PHOSPHATIDYLINOSITOL 4-PHOSPHATE 5-KINASE 8"/>
    <property type="match status" value="1"/>
</dbReference>
<evidence type="ECO:0000256" key="3">
    <source>
        <dbReference type="ARBA" id="ARBA00022741"/>
    </source>
</evidence>
<dbReference type="Pfam" id="PF02493">
    <property type="entry name" value="MORN"/>
    <property type="match status" value="8"/>
</dbReference>
<dbReference type="SUPFAM" id="SSF56104">
    <property type="entry name" value="SAICAR synthase-like"/>
    <property type="match status" value="1"/>
</dbReference>
<keyword evidence="5 6" id="KW-0067">ATP-binding</keyword>
<keyword evidence="9" id="KW-1185">Reference proteome</keyword>
<keyword evidence="1 6" id="KW-0808">Transferase</keyword>
<dbReference type="GO" id="GO:0016308">
    <property type="term" value="F:1-phosphatidylinositol-4-phosphate 5-kinase activity"/>
    <property type="evidence" value="ECO:0007669"/>
    <property type="project" value="UniProtKB-UniRule"/>
</dbReference>
<dbReference type="GO" id="GO:0005524">
    <property type="term" value="F:ATP binding"/>
    <property type="evidence" value="ECO:0007669"/>
    <property type="project" value="UniProtKB-UniRule"/>
</dbReference>
<dbReference type="InterPro" id="IPR002498">
    <property type="entry name" value="PInositol-4-P-4/5-kinase_core"/>
</dbReference>
<dbReference type="InterPro" id="IPR027484">
    <property type="entry name" value="PInositol-4-P-5-kinase_N"/>
</dbReference>
<dbReference type="SMART" id="SM00330">
    <property type="entry name" value="PIPKc"/>
    <property type="match status" value="1"/>
</dbReference>
<dbReference type="EMBL" id="DUZY01000005">
    <property type="protein sequence ID" value="DAD39654.1"/>
    <property type="molecule type" value="Genomic_DNA"/>
</dbReference>
<dbReference type="InterPro" id="IPR003409">
    <property type="entry name" value="MORN"/>
</dbReference>
<dbReference type="CDD" id="cd17302">
    <property type="entry name" value="PIPKc_AtPIP5K_like"/>
    <property type="match status" value="1"/>
</dbReference>
<accession>A0A822YZX7</accession>
<dbReference type="AlphaFoldDB" id="A0A822YZX7"/>
<dbReference type="PANTHER" id="PTHR23086">
    <property type="entry name" value="PHOSPHATIDYLINOSITOL-4-PHOSPHATE 5-KINASE"/>
    <property type="match status" value="1"/>
</dbReference>
<dbReference type="InterPro" id="IPR027483">
    <property type="entry name" value="PInositol-4-P-4/5-kinase_C_sf"/>
</dbReference>
<evidence type="ECO:0000259" key="7">
    <source>
        <dbReference type="PROSITE" id="PS51455"/>
    </source>
</evidence>
<comment type="caution">
    <text evidence="8">The sequence shown here is derived from an EMBL/GenBank/DDBJ whole genome shotgun (WGS) entry which is preliminary data.</text>
</comment>
<dbReference type="FunFam" id="3.30.800.10:FF:000003">
    <property type="entry name" value="Phosphatidylinositol 4-phosphate 5-kinase"/>
    <property type="match status" value="1"/>
</dbReference>
<evidence type="ECO:0000256" key="5">
    <source>
        <dbReference type="ARBA" id="ARBA00022840"/>
    </source>
</evidence>
<keyword evidence="2" id="KW-0677">Repeat</keyword>
<comment type="catalytic activity">
    <reaction evidence="6">
        <text>a 1,2-diacyl-sn-glycero-3-phospho-(1D-myo-inositol 4-phosphate) + ATP = a 1,2-diacyl-sn-glycero-3-phospho-(1D-myo-inositol-4,5-bisphosphate) + ADP + H(+)</text>
        <dbReference type="Rhea" id="RHEA:14425"/>
        <dbReference type="ChEBI" id="CHEBI:15378"/>
        <dbReference type="ChEBI" id="CHEBI:30616"/>
        <dbReference type="ChEBI" id="CHEBI:58178"/>
        <dbReference type="ChEBI" id="CHEBI:58456"/>
        <dbReference type="ChEBI" id="CHEBI:456216"/>
        <dbReference type="EC" id="2.7.1.68"/>
    </reaction>
</comment>
<dbReference type="Gene3D" id="3.30.810.10">
    <property type="entry name" value="2-Layer Sandwich"/>
    <property type="match status" value="1"/>
</dbReference>
<keyword evidence="3 6" id="KW-0547">Nucleotide-binding</keyword>
<name>A0A822YZX7_NELNU</name>
<dbReference type="GO" id="GO:0046488">
    <property type="term" value="P:phosphatidylinositol metabolic process"/>
    <property type="evidence" value="ECO:0007669"/>
    <property type="project" value="UniProtKB-UniRule"/>
</dbReference>
<evidence type="ECO:0000256" key="2">
    <source>
        <dbReference type="ARBA" id="ARBA00022737"/>
    </source>
</evidence>
<dbReference type="GO" id="GO:0016020">
    <property type="term" value="C:membrane"/>
    <property type="evidence" value="ECO:0007669"/>
    <property type="project" value="UniProtKB-ARBA"/>
</dbReference>
<evidence type="ECO:0000256" key="1">
    <source>
        <dbReference type="ARBA" id="ARBA00022679"/>
    </source>
</evidence>
<evidence type="ECO:0000313" key="9">
    <source>
        <dbReference type="Proteomes" id="UP000607653"/>
    </source>
</evidence>
<dbReference type="Proteomes" id="UP000607653">
    <property type="component" value="Unassembled WGS sequence"/>
</dbReference>
<dbReference type="SMART" id="SM00698">
    <property type="entry name" value="MORN"/>
    <property type="match status" value="8"/>
</dbReference>
<sequence>MEASERHMEKVFLNGDIYVGDFKGMLPHGTGKYTWSDGSIYEGEWEEGKMTGKGHFQWASGAAYEGDFSGGFLHGFGTFTGLDGSVYTGAWRMNVQNGVGNKKYCNSDIYEGSWKEGVRNGCGRYTWNAQNTYVGNWKDGKMCGRGVMNWENGDLFDGFWLDGLRHGSGFYRFADGGYYFGTWTRGQKDGPGTFYPAGSKLPSLTRWRSTAGYYDKIQTMLPHTSPVNLGELRDHKLGMKHSLSEKLSFGLVRGSGRISHRTISLDGAPSADDPLAEVPARDSFSTDEDQTVEQGSCNLVYEREYMQGVLISERVRNNEAEMTQKNKCELKGTKKSGETIFKGHRSYYLMLNLQLGIRYTVGKITPVPRREVRSSDFGPRARIRMYFPRKGSQLTPPHYSIGFYWKDYCPMVFRNLREMFKIDAADYMMSICGCDSLRELSSPGKSGSIFYLSQDERFFIKTLKESELKVLLKMLPKYYEHVKRHDNTLITKFFGLHHITLRGGREVRFVVMGNMFCTGLRIHRHYDLKGSSHGRSTNEHDIDENTTLKDLDLKYEFYLDKSLRDSLFKQISLDCTFLESQCIIDYSLLLGLHFRAPEHLKAPLGSADVLDHESSLAGDGTSSHGELLIPSKGLLLVTHEPGVSIPPGPHSRGNPLRVSSAGNKEVDLFLPGTGRLTVQLGVHMPAQANRKLPHAEADSTEAELFEVYDVVLYLGIIDILQEYNMKKKIEHACKSLLHSDPLSISVIEPKQYHERLINFLEEKVFPHKT</sequence>
<protein>
    <recommendedName>
        <fullName evidence="6">Phosphatidylinositol 4-phosphate 5-kinase</fullName>
        <ecNumber evidence="6">2.7.1.68</ecNumber>
    </recommendedName>
</protein>